<dbReference type="CDD" id="cd06259">
    <property type="entry name" value="YdcF-like"/>
    <property type="match status" value="1"/>
</dbReference>
<keyword evidence="1" id="KW-0472">Membrane</keyword>
<dbReference type="PANTHER" id="PTHR30336">
    <property type="entry name" value="INNER MEMBRANE PROTEIN, PROBABLE PERMEASE"/>
    <property type="match status" value="1"/>
</dbReference>
<dbReference type="GO" id="GO:0005886">
    <property type="term" value="C:plasma membrane"/>
    <property type="evidence" value="ECO:0007669"/>
    <property type="project" value="TreeGrafter"/>
</dbReference>
<keyword evidence="4" id="KW-1185">Reference proteome</keyword>
<dbReference type="Proteomes" id="UP000006786">
    <property type="component" value="Unassembled WGS sequence"/>
</dbReference>
<reference evidence="3 4" key="1">
    <citation type="journal article" date="2012" name="J. Bacteriol.">
        <title>Genome Sequence of Nitratireductor pacificus Type Strain pht-3B.</title>
        <authorList>
            <person name="Lai Q."/>
            <person name="Li G."/>
            <person name="Shao Z."/>
        </authorList>
    </citation>
    <scope>NUCLEOTIDE SEQUENCE [LARGE SCALE GENOMIC DNA]</scope>
    <source>
        <strain evidence="4">pht-3B</strain>
    </source>
</reference>
<evidence type="ECO:0000313" key="3">
    <source>
        <dbReference type="EMBL" id="EKF19555.1"/>
    </source>
</evidence>
<dbReference type="GO" id="GO:0000270">
    <property type="term" value="P:peptidoglycan metabolic process"/>
    <property type="evidence" value="ECO:0007669"/>
    <property type="project" value="TreeGrafter"/>
</dbReference>
<evidence type="ECO:0000313" key="4">
    <source>
        <dbReference type="Proteomes" id="UP000006786"/>
    </source>
</evidence>
<dbReference type="AlphaFoldDB" id="K2MFS6"/>
<proteinExistence type="predicted"/>
<protein>
    <recommendedName>
        <fullName evidence="2">DUF218 domain-containing protein</fullName>
    </recommendedName>
</protein>
<dbReference type="Pfam" id="PF02698">
    <property type="entry name" value="DUF218"/>
    <property type="match status" value="1"/>
</dbReference>
<feature type="domain" description="DUF218" evidence="2">
    <location>
        <begin position="81"/>
        <end position="247"/>
    </location>
</feature>
<dbReference type="InterPro" id="IPR003848">
    <property type="entry name" value="DUF218"/>
</dbReference>
<dbReference type="PANTHER" id="PTHR30336:SF4">
    <property type="entry name" value="ENVELOPE BIOGENESIS FACTOR ELYC"/>
    <property type="match status" value="1"/>
</dbReference>
<dbReference type="OrthoDB" id="9809813at2"/>
<sequence length="269" mass="28601">MFHLVSAIGWLFLQPLGLAMLLVALSLLLAILGWRRLSMTAGCLSFLVLFLSGWTTLGALLLAPLEDRFRKPDPAPATVAGIVVLGGGLEGSINLARGGHELNASGDRFVEAAILARRYPGARILISGGQGAVFLNGEGDADTAPRLLLALGVDPARLIIENRSRDTFENAVFSARMVTPQSGETWLLVTSAFHMPRAMGAFRKAGFPVTAWPVDYKTAGTERPGLAEDNALDSLRNVSVGIREWIGLAAYYYAGRTGVFLPSPAPDGG</sequence>
<dbReference type="InterPro" id="IPR014729">
    <property type="entry name" value="Rossmann-like_a/b/a_fold"/>
</dbReference>
<name>K2MFS6_9HYPH</name>
<keyword evidence="1" id="KW-0812">Transmembrane</keyword>
<dbReference type="Gene3D" id="3.40.50.620">
    <property type="entry name" value="HUPs"/>
    <property type="match status" value="1"/>
</dbReference>
<dbReference type="PATRIC" id="fig|391937.3.peg.1369"/>
<dbReference type="GO" id="GO:0043164">
    <property type="term" value="P:Gram-negative-bacterium-type cell wall biogenesis"/>
    <property type="evidence" value="ECO:0007669"/>
    <property type="project" value="TreeGrafter"/>
</dbReference>
<dbReference type="eggNOG" id="COG1434">
    <property type="taxonomic scope" value="Bacteria"/>
</dbReference>
<gene>
    <name evidence="3" type="ORF">NA2_06662</name>
</gene>
<keyword evidence="1" id="KW-1133">Transmembrane helix</keyword>
<organism evidence="3 4">
    <name type="scientific">Nitratireductor pacificus pht-3B</name>
    <dbReference type="NCBI Taxonomy" id="391937"/>
    <lineage>
        <taxon>Bacteria</taxon>
        <taxon>Pseudomonadati</taxon>
        <taxon>Pseudomonadota</taxon>
        <taxon>Alphaproteobacteria</taxon>
        <taxon>Hyphomicrobiales</taxon>
        <taxon>Phyllobacteriaceae</taxon>
        <taxon>Nitratireductor</taxon>
    </lineage>
</organism>
<dbReference type="EMBL" id="AMRM01000006">
    <property type="protein sequence ID" value="EKF19555.1"/>
    <property type="molecule type" value="Genomic_DNA"/>
</dbReference>
<feature type="transmembrane region" description="Helical" evidence="1">
    <location>
        <begin position="44"/>
        <end position="65"/>
    </location>
</feature>
<comment type="caution">
    <text evidence="3">The sequence shown here is derived from an EMBL/GenBank/DDBJ whole genome shotgun (WGS) entry which is preliminary data.</text>
</comment>
<accession>K2MFS6</accession>
<evidence type="ECO:0000259" key="2">
    <source>
        <dbReference type="Pfam" id="PF02698"/>
    </source>
</evidence>
<dbReference type="InterPro" id="IPR051599">
    <property type="entry name" value="Cell_Envelope_Assoc"/>
</dbReference>
<evidence type="ECO:0000256" key="1">
    <source>
        <dbReference type="SAM" id="Phobius"/>
    </source>
</evidence>
<dbReference type="RefSeq" id="WP_008595651.1">
    <property type="nucleotide sequence ID" value="NZ_AMRM01000006.1"/>
</dbReference>
<feature type="transmembrane region" description="Helical" evidence="1">
    <location>
        <begin position="12"/>
        <end position="32"/>
    </location>
</feature>
<dbReference type="STRING" id="391937.NA2_06662"/>